<dbReference type="Pfam" id="PF00651">
    <property type="entry name" value="BTB"/>
    <property type="match status" value="1"/>
</dbReference>
<dbReference type="InterPro" id="IPR011042">
    <property type="entry name" value="6-blade_b-propeller_TolB-like"/>
</dbReference>
<dbReference type="GO" id="GO:0005737">
    <property type="term" value="C:cytoplasm"/>
    <property type="evidence" value="ECO:0007669"/>
    <property type="project" value="TreeGrafter"/>
</dbReference>
<dbReference type="CDD" id="cd18186">
    <property type="entry name" value="BTB_POZ_ZBTB_KLHL-like"/>
    <property type="match status" value="1"/>
</dbReference>
<comment type="caution">
    <text evidence="6">The sequence shown here is derived from an EMBL/GenBank/DDBJ whole genome shotgun (WGS) entry which is preliminary data.</text>
</comment>
<dbReference type="EMBL" id="LSYV01000082">
    <property type="protein sequence ID" value="KXZ43739.1"/>
    <property type="molecule type" value="Genomic_DNA"/>
</dbReference>
<dbReference type="STRING" id="33097.A0A150G1J1"/>
<dbReference type="GO" id="GO:0000151">
    <property type="term" value="C:ubiquitin ligase complex"/>
    <property type="evidence" value="ECO:0007669"/>
    <property type="project" value="TreeGrafter"/>
</dbReference>
<evidence type="ECO:0000313" key="6">
    <source>
        <dbReference type="EMBL" id="KXZ43739.1"/>
    </source>
</evidence>
<organism evidence="6 7">
    <name type="scientific">Gonium pectorale</name>
    <name type="common">Green alga</name>
    <dbReference type="NCBI Taxonomy" id="33097"/>
    <lineage>
        <taxon>Eukaryota</taxon>
        <taxon>Viridiplantae</taxon>
        <taxon>Chlorophyta</taxon>
        <taxon>core chlorophytes</taxon>
        <taxon>Chlorophyceae</taxon>
        <taxon>CS clade</taxon>
        <taxon>Chlamydomonadales</taxon>
        <taxon>Volvocaceae</taxon>
        <taxon>Gonium</taxon>
    </lineage>
</organism>
<dbReference type="PROSITE" id="PS50097">
    <property type="entry name" value="BTB"/>
    <property type="match status" value="1"/>
</dbReference>
<feature type="region of interest" description="Disordered" evidence="4">
    <location>
        <begin position="189"/>
        <end position="248"/>
    </location>
</feature>
<accession>A0A150G1J1</accession>
<keyword evidence="7" id="KW-1185">Reference proteome</keyword>
<evidence type="ECO:0000256" key="2">
    <source>
        <dbReference type="ARBA" id="ARBA00022737"/>
    </source>
</evidence>
<dbReference type="Proteomes" id="UP000075714">
    <property type="component" value="Unassembled WGS sequence"/>
</dbReference>
<protein>
    <recommendedName>
        <fullName evidence="5">BTB domain-containing protein</fullName>
    </recommendedName>
</protein>
<keyword evidence="2" id="KW-0677">Repeat</keyword>
<gene>
    <name evidence="6" type="ORF">GPECTOR_81g187</name>
</gene>
<dbReference type="SUPFAM" id="SSF54695">
    <property type="entry name" value="POZ domain"/>
    <property type="match status" value="1"/>
</dbReference>
<dbReference type="OrthoDB" id="537338at2759"/>
<dbReference type="SMART" id="SM00225">
    <property type="entry name" value="BTB"/>
    <property type="match status" value="1"/>
</dbReference>
<comment type="pathway">
    <text evidence="1">Protein modification; protein ubiquitination.</text>
</comment>
<dbReference type="AlphaFoldDB" id="A0A150G1J1"/>
<name>A0A150G1J1_GONPE</name>
<evidence type="ECO:0000256" key="1">
    <source>
        <dbReference type="ARBA" id="ARBA00004906"/>
    </source>
</evidence>
<keyword evidence="3" id="KW-0040">ANK repeat</keyword>
<dbReference type="Gene3D" id="2.120.10.30">
    <property type="entry name" value="TolB, C-terminal domain"/>
    <property type="match status" value="1"/>
</dbReference>
<dbReference type="InterPro" id="IPR000210">
    <property type="entry name" value="BTB/POZ_dom"/>
</dbReference>
<evidence type="ECO:0000256" key="3">
    <source>
        <dbReference type="ARBA" id="ARBA00023043"/>
    </source>
</evidence>
<proteinExistence type="predicted"/>
<feature type="domain" description="BTB" evidence="5">
    <location>
        <begin position="356"/>
        <end position="423"/>
    </location>
</feature>
<dbReference type="Gene3D" id="3.30.710.10">
    <property type="entry name" value="Potassium Channel Kv1.1, Chain A"/>
    <property type="match status" value="1"/>
</dbReference>
<reference evidence="7" key="1">
    <citation type="journal article" date="2016" name="Nat. Commun.">
        <title>The Gonium pectorale genome demonstrates co-option of cell cycle regulation during the evolution of multicellularity.</title>
        <authorList>
            <person name="Hanschen E.R."/>
            <person name="Marriage T.N."/>
            <person name="Ferris P.J."/>
            <person name="Hamaji T."/>
            <person name="Toyoda A."/>
            <person name="Fujiyama A."/>
            <person name="Neme R."/>
            <person name="Noguchi H."/>
            <person name="Minakuchi Y."/>
            <person name="Suzuki M."/>
            <person name="Kawai-Toyooka H."/>
            <person name="Smith D.R."/>
            <person name="Sparks H."/>
            <person name="Anderson J."/>
            <person name="Bakaric R."/>
            <person name="Luria V."/>
            <person name="Karger A."/>
            <person name="Kirschner M.W."/>
            <person name="Durand P.M."/>
            <person name="Michod R.E."/>
            <person name="Nozaki H."/>
            <person name="Olson B.J."/>
        </authorList>
    </citation>
    <scope>NUCLEOTIDE SEQUENCE [LARGE SCALE GENOMIC DNA]</scope>
    <source>
        <strain evidence="7">NIES-2863</strain>
    </source>
</reference>
<evidence type="ECO:0000313" key="7">
    <source>
        <dbReference type="Proteomes" id="UP000075714"/>
    </source>
</evidence>
<evidence type="ECO:0000259" key="5">
    <source>
        <dbReference type="PROSITE" id="PS50097"/>
    </source>
</evidence>
<dbReference type="PANTHER" id="PTHR46231:SF1">
    <property type="entry name" value="ANKYRIN REPEAT AND BTB_POZ DOMAIN-CONTAINING PROTEIN 1"/>
    <property type="match status" value="1"/>
</dbReference>
<dbReference type="PANTHER" id="PTHR46231">
    <property type="entry name" value="ANKYRIN REPEAT AND BTB/POZ DOMAIN-CONTAINING PROTEIN 1"/>
    <property type="match status" value="1"/>
</dbReference>
<dbReference type="InterPro" id="IPR011333">
    <property type="entry name" value="SKP1/BTB/POZ_sf"/>
</dbReference>
<dbReference type="InterPro" id="IPR044515">
    <property type="entry name" value="ABTB1"/>
</dbReference>
<evidence type="ECO:0000256" key="4">
    <source>
        <dbReference type="SAM" id="MobiDB-lite"/>
    </source>
</evidence>
<sequence>MYASRKRAQAERQPYSSPYSGFDGGCYDAFTGDIFLIEGSSVVRLLHDGTVVPVAGGCPPSGACIDGRGAKAGFASPHHLTSDHKGAVYVADKFRIRKMELPACWRSGGLPRGSRKPAAAPEVTTLHTAESDILGLAYNSVTERLHFITGVSVRTLSLPAQDSASASSGAAAQVVHDIRLDAVSVEVGEVGCGGSDDDESSGDGSDGMGDEQQGDGHLPLSSSSDDDDEDDDEEEGEHDIAGNLLTTGMGLTVDGNGNAYTVLRHGDSYEAVRVLTPEGRLHTVTDRLPTLTAKPHDVLGVLPNGCLALTSGRSLLLLGLGLKPPALSAPAPAGPRQPSLSTDLGALLDRQPDGTADLVVRVEGRRFHVHRGILAARSEYFRTQLAAGFADGSAPEIELHEASADAFAILLRYMYTGAVELPPQEAVPVAELADRLLLPALCLEAQALLLASVDASNVVERVLWADSRGEVFAGLLGQLKAWLLEHHDEVAVQGRDGLKRLAAANPDLMVELYVAPKRSRR</sequence>
<feature type="compositionally biased region" description="Acidic residues" evidence="4">
    <location>
        <begin position="224"/>
        <end position="237"/>
    </location>
</feature>